<accession>A0A067NVP3</accession>
<sequence length="129" mass="14047">MGSSSYPSSLKRSPPPKIFTAHQDLTASLEVAIEMIKSLGHLQSLRLPLQWFVPAVINELVYHDELSYLGITTPAGECFEMQGPENDIFSITMPKQGGIPSLTELNLAVGISGVAKSPVYVLRIHTTPQ</sequence>
<dbReference type="EMBL" id="KL198005">
    <property type="protein sequence ID" value="KDQ32143.1"/>
    <property type="molecule type" value="Genomic_DNA"/>
</dbReference>
<organism evidence="1 2">
    <name type="scientific">Pleurotus ostreatus (strain PC15)</name>
    <name type="common">Oyster mushroom</name>
    <dbReference type="NCBI Taxonomy" id="1137138"/>
    <lineage>
        <taxon>Eukaryota</taxon>
        <taxon>Fungi</taxon>
        <taxon>Dikarya</taxon>
        <taxon>Basidiomycota</taxon>
        <taxon>Agaricomycotina</taxon>
        <taxon>Agaricomycetes</taxon>
        <taxon>Agaricomycetidae</taxon>
        <taxon>Agaricales</taxon>
        <taxon>Pleurotineae</taxon>
        <taxon>Pleurotaceae</taxon>
        <taxon>Pleurotus</taxon>
    </lineage>
</organism>
<reference evidence="2" key="1">
    <citation type="journal article" date="2014" name="Proc. Natl. Acad. Sci. U.S.A.">
        <title>Extensive sampling of basidiomycete genomes demonstrates inadequacy of the white-rot/brown-rot paradigm for wood decay fungi.</title>
        <authorList>
            <person name="Riley R."/>
            <person name="Salamov A.A."/>
            <person name="Brown D.W."/>
            <person name="Nagy L.G."/>
            <person name="Floudas D."/>
            <person name="Held B.W."/>
            <person name="Levasseur A."/>
            <person name="Lombard V."/>
            <person name="Morin E."/>
            <person name="Otillar R."/>
            <person name="Lindquist E.A."/>
            <person name="Sun H."/>
            <person name="LaButti K.M."/>
            <person name="Schmutz J."/>
            <person name="Jabbour D."/>
            <person name="Luo H."/>
            <person name="Baker S.E."/>
            <person name="Pisabarro A.G."/>
            <person name="Walton J.D."/>
            <person name="Blanchette R.A."/>
            <person name="Henrissat B."/>
            <person name="Martin F."/>
            <person name="Cullen D."/>
            <person name="Hibbett D.S."/>
            <person name="Grigoriev I.V."/>
        </authorList>
    </citation>
    <scope>NUCLEOTIDE SEQUENCE [LARGE SCALE GENOMIC DNA]</scope>
    <source>
        <strain evidence="2">PC15</strain>
    </source>
</reference>
<dbReference type="HOGENOM" id="CLU_1949718_0_0_1"/>
<evidence type="ECO:0000313" key="1">
    <source>
        <dbReference type="EMBL" id="KDQ32143.1"/>
    </source>
</evidence>
<dbReference type="InParanoid" id="A0A067NVP3"/>
<dbReference type="VEuPathDB" id="FungiDB:PLEOSDRAFT_154346"/>
<gene>
    <name evidence="1" type="ORF">PLEOSDRAFT_154346</name>
</gene>
<name>A0A067NVP3_PLEO1</name>
<evidence type="ECO:0000313" key="2">
    <source>
        <dbReference type="Proteomes" id="UP000027073"/>
    </source>
</evidence>
<proteinExistence type="predicted"/>
<dbReference type="AlphaFoldDB" id="A0A067NVP3"/>
<protein>
    <submittedName>
        <fullName evidence="1">Uncharacterized protein</fullName>
    </submittedName>
</protein>
<dbReference type="Proteomes" id="UP000027073">
    <property type="component" value="Unassembled WGS sequence"/>
</dbReference>